<accession>A0A804LT38</accession>
<reference evidence="2" key="1">
    <citation type="submission" date="2015-12" db="EMBL/GenBank/DDBJ databases">
        <title>Update maize B73 reference genome by single molecule sequencing technologies.</title>
        <authorList>
            <consortium name="Maize Genome Sequencing Project"/>
            <person name="Ware D."/>
        </authorList>
    </citation>
    <scope>NUCLEOTIDE SEQUENCE [LARGE SCALE GENOMIC DNA]</scope>
    <source>
        <strain evidence="2">cv. B73</strain>
    </source>
</reference>
<dbReference type="AlphaFoldDB" id="A0A804LT38"/>
<keyword evidence="2" id="KW-1185">Reference proteome</keyword>
<evidence type="ECO:0000313" key="1">
    <source>
        <dbReference type="EnsemblPlants" id="Zm00001eb034660_P001"/>
    </source>
</evidence>
<dbReference type="InParanoid" id="A0A804LT38"/>
<reference evidence="1" key="3">
    <citation type="submission" date="2021-05" db="UniProtKB">
        <authorList>
            <consortium name="EnsemblPlants"/>
        </authorList>
    </citation>
    <scope>IDENTIFICATION</scope>
    <source>
        <strain evidence="1">cv. B73</strain>
    </source>
</reference>
<protein>
    <submittedName>
        <fullName evidence="1">Uncharacterized protein</fullName>
    </submittedName>
</protein>
<sequence length="144" mass="16201">MSSRLRQHQLVALASAGWWRRRQAPKSSSLCGTTGQRSIADRGRWRHDDVTPFLKVSLLTFVSARLCLQLLLRFSAPGMRVEVGFCNVKSELLCQGMWLGNDNMRRTSLLRGPECFEGRTKTGGRAKGQDWKLELLLSSATMTC</sequence>
<dbReference type="EnsemblPlants" id="Zm00001eb034660_T001">
    <property type="protein sequence ID" value="Zm00001eb034660_P001"/>
    <property type="gene ID" value="Zm00001eb034660"/>
</dbReference>
<proteinExistence type="predicted"/>
<evidence type="ECO:0000313" key="2">
    <source>
        <dbReference type="Proteomes" id="UP000007305"/>
    </source>
</evidence>
<organism evidence="1 2">
    <name type="scientific">Zea mays</name>
    <name type="common">Maize</name>
    <dbReference type="NCBI Taxonomy" id="4577"/>
    <lineage>
        <taxon>Eukaryota</taxon>
        <taxon>Viridiplantae</taxon>
        <taxon>Streptophyta</taxon>
        <taxon>Embryophyta</taxon>
        <taxon>Tracheophyta</taxon>
        <taxon>Spermatophyta</taxon>
        <taxon>Magnoliopsida</taxon>
        <taxon>Liliopsida</taxon>
        <taxon>Poales</taxon>
        <taxon>Poaceae</taxon>
        <taxon>PACMAD clade</taxon>
        <taxon>Panicoideae</taxon>
        <taxon>Andropogonodae</taxon>
        <taxon>Andropogoneae</taxon>
        <taxon>Tripsacinae</taxon>
        <taxon>Zea</taxon>
    </lineage>
</organism>
<dbReference type="Proteomes" id="UP000007305">
    <property type="component" value="Chromosome 1"/>
</dbReference>
<name>A0A804LT38_MAIZE</name>
<reference evidence="1" key="2">
    <citation type="submission" date="2019-07" db="EMBL/GenBank/DDBJ databases">
        <authorList>
            <person name="Seetharam A."/>
            <person name="Woodhouse M."/>
            <person name="Cannon E."/>
        </authorList>
    </citation>
    <scope>NUCLEOTIDE SEQUENCE [LARGE SCALE GENOMIC DNA]</scope>
    <source>
        <strain evidence="1">cv. B73</strain>
    </source>
</reference>
<dbReference type="Gramene" id="Zm00001eb034660_T001">
    <property type="protein sequence ID" value="Zm00001eb034660_P001"/>
    <property type="gene ID" value="Zm00001eb034660"/>
</dbReference>